<dbReference type="Proteomes" id="UP000287394">
    <property type="component" value="Chromosome"/>
</dbReference>
<sequence length="167" mass="17553">MINAEYGWDDDDDAQDTDETQQDDTENDDSDSSDDSGSYDNNSGDSSSDDNSQDDDSEDAQSDGDGAQALADAAPHEVDAHRNLIGDTLQHLSDQGIDVESLAERAGVDSADVNELTHGDLAGITQYIAQHHPEALQAVSDRYPAAQGILGAITGSGGGFLGRLFGH</sequence>
<feature type="compositionally biased region" description="Acidic residues" evidence="1">
    <location>
        <begin position="47"/>
        <end position="62"/>
    </location>
</feature>
<reference evidence="2 3" key="1">
    <citation type="journal article" date="2019" name="Int. J. Syst. Evol. Microbiol.">
        <title>Capsulimonas corticalis gen. nov., sp. nov., an aerobic capsulated bacterium, of a novel bacterial order, Capsulimonadales ord. nov., of the class Armatimonadia of the phylum Armatimonadetes.</title>
        <authorList>
            <person name="Li J."/>
            <person name="Kudo C."/>
            <person name="Tonouchi A."/>
        </authorList>
    </citation>
    <scope>NUCLEOTIDE SEQUENCE [LARGE SCALE GENOMIC DNA]</scope>
    <source>
        <strain evidence="2 3">AX-7</strain>
    </source>
</reference>
<evidence type="ECO:0000313" key="2">
    <source>
        <dbReference type="EMBL" id="BDI33078.1"/>
    </source>
</evidence>
<feature type="compositionally biased region" description="Low complexity" evidence="1">
    <location>
        <begin position="63"/>
        <end position="73"/>
    </location>
</feature>
<organism evidence="2 3">
    <name type="scientific">Capsulimonas corticalis</name>
    <dbReference type="NCBI Taxonomy" id="2219043"/>
    <lineage>
        <taxon>Bacteria</taxon>
        <taxon>Bacillati</taxon>
        <taxon>Armatimonadota</taxon>
        <taxon>Armatimonadia</taxon>
        <taxon>Capsulimonadales</taxon>
        <taxon>Capsulimonadaceae</taxon>
        <taxon>Capsulimonas</taxon>
    </lineage>
</organism>
<evidence type="ECO:0000313" key="3">
    <source>
        <dbReference type="Proteomes" id="UP000287394"/>
    </source>
</evidence>
<name>A0A402CPB3_9BACT</name>
<protein>
    <submittedName>
        <fullName evidence="2">Uncharacterized protein</fullName>
    </submittedName>
</protein>
<dbReference type="EMBL" id="AP025739">
    <property type="protein sequence ID" value="BDI33078.1"/>
    <property type="molecule type" value="Genomic_DNA"/>
</dbReference>
<keyword evidence="3" id="KW-1185">Reference proteome</keyword>
<evidence type="ECO:0000256" key="1">
    <source>
        <dbReference type="SAM" id="MobiDB-lite"/>
    </source>
</evidence>
<dbReference type="AlphaFoldDB" id="A0A402CPB3"/>
<proteinExistence type="predicted"/>
<feature type="compositionally biased region" description="Acidic residues" evidence="1">
    <location>
        <begin position="7"/>
        <end position="34"/>
    </location>
</feature>
<dbReference type="KEGG" id="ccot:CCAX7_51290"/>
<accession>A0A402CPB3</accession>
<gene>
    <name evidence="2" type="ORF">CCAX7_51290</name>
</gene>
<feature type="compositionally biased region" description="Low complexity" evidence="1">
    <location>
        <begin position="35"/>
        <end position="46"/>
    </location>
</feature>
<feature type="region of interest" description="Disordered" evidence="1">
    <location>
        <begin position="1"/>
        <end position="77"/>
    </location>
</feature>
<dbReference type="RefSeq" id="WP_119319251.1">
    <property type="nucleotide sequence ID" value="NZ_AP025739.1"/>
</dbReference>